<dbReference type="Pfam" id="PF00023">
    <property type="entry name" value="Ank"/>
    <property type="match status" value="1"/>
</dbReference>
<dbReference type="Pfam" id="PF11929">
    <property type="entry name" value="DUF3447"/>
    <property type="match status" value="1"/>
</dbReference>
<organism evidence="3 4">
    <name type="scientific">Trichomonas vaginalis (strain ATCC PRA-98 / G3)</name>
    <dbReference type="NCBI Taxonomy" id="412133"/>
    <lineage>
        <taxon>Eukaryota</taxon>
        <taxon>Metamonada</taxon>
        <taxon>Parabasalia</taxon>
        <taxon>Trichomonadida</taxon>
        <taxon>Trichomonadidae</taxon>
        <taxon>Trichomonas</taxon>
    </lineage>
</organism>
<sequence length="389" mass="44742">MSEEYNELMNKYKDYIDLTDAIYKLKTLDEDKINEIYNEIKSKLIETGIISASQNFKMIETAMKYNICYFKSYFLLLQMLSKEYKLNKDKLLNLYQKQYKILNIESKYSILRAIMNDDIIEFIKLVEIGEFDPCQSVMCPLYPLCRISILELCCYYGSVACFKFLITKFKLEITEECIQCAFLGGNPDVMSECFKELKNTFFLMDFAIASHNIDLVSFMMNEYNKEVKLIKSGKFNNLHAFLVYYDQTKDVNGCMAASSLFNIPSLCEYFISKGADINARYLGRTALHMAAEEDCSKAAEFLISKGANMELKYYDRYTALDLAAQNNSVETLRILLLHGANINTRAEFGRTALHHAAGFNKKEAFDILVSFGADINAKDNFGVIPHIYC</sequence>
<evidence type="ECO:0000313" key="3">
    <source>
        <dbReference type="EMBL" id="EAY09112.1"/>
    </source>
</evidence>
<feature type="repeat" description="ANK" evidence="1">
    <location>
        <begin position="315"/>
        <end position="347"/>
    </location>
</feature>
<dbReference type="SUPFAM" id="SSF48403">
    <property type="entry name" value="Ankyrin repeat"/>
    <property type="match status" value="1"/>
</dbReference>
<dbReference type="InterPro" id="IPR002110">
    <property type="entry name" value="Ankyrin_rpt"/>
</dbReference>
<dbReference type="VEuPathDB" id="TrichDB:TVAGG3_0890080"/>
<dbReference type="PANTHER" id="PTHR24182:SF13">
    <property type="entry name" value="LD18443P"/>
    <property type="match status" value="1"/>
</dbReference>
<proteinExistence type="predicted"/>
<dbReference type="PROSITE" id="PS50088">
    <property type="entry name" value="ANK_REPEAT"/>
    <property type="match status" value="3"/>
</dbReference>
<dbReference type="Pfam" id="PF12796">
    <property type="entry name" value="Ank_2"/>
    <property type="match status" value="1"/>
</dbReference>
<dbReference type="PROSITE" id="PS50297">
    <property type="entry name" value="ANK_REP_REGION"/>
    <property type="match status" value="3"/>
</dbReference>
<keyword evidence="1" id="KW-0040">ANK repeat</keyword>
<dbReference type="SMART" id="SM00248">
    <property type="entry name" value="ANK"/>
    <property type="match status" value="4"/>
</dbReference>
<name>A2EE00_TRIV3</name>
<evidence type="ECO:0000313" key="4">
    <source>
        <dbReference type="Proteomes" id="UP000001542"/>
    </source>
</evidence>
<dbReference type="RefSeq" id="XP_001321335.1">
    <property type="nucleotide sequence ID" value="XM_001321300.1"/>
</dbReference>
<feature type="repeat" description="ANK" evidence="1">
    <location>
        <begin position="282"/>
        <end position="314"/>
    </location>
</feature>
<reference evidence="3" key="1">
    <citation type="submission" date="2006-10" db="EMBL/GenBank/DDBJ databases">
        <authorList>
            <person name="Amadeo P."/>
            <person name="Zhao Q."/>
            <person name="Wortman J."/>
            <person name="Fraser-Liggett C."/>
            <person name="Carlton J."/>
        </authorList>
    </citation>
    <scope>NUCLEOTIDE SEQUENCE</scope>
    <source>
        <strain evidence="3">G3</strain>
    </source>
</reference>
<dbReference type="STRING" id="5722.A2EE00"/>
<dbReference type="PANTHER" id="PTHR24182">
    <property type="entry name" value="ANKYRIN REPEAT AND SOCS BOX CONTAINING 4"/>
    <property type="match status" value="1"/>
</dbReference>
<protein>
    <recommendedName>
        <fullName evidence="2">DUF3447 domain-containing protein</fullName>
    </recommendedName>
</protein>
<dbReference type="AlphaFoldDB" id="A2EE00"/>
<keyword evidence="4" id="KW-1185">Reference proteome</keyword>
<dbReference type="Gene3D" id="1.25.40.20">
    <property type="entry name" value="Ankyrin repeat-containing domain"/>
    <property type="match status" value="2"/>
</dbReference>
<accession>A2EE00</accession>
<dbReference type="Proteomes" id="UP000001542">
    <property type="component" value="Unassembled WGS sequence"/>
</dbReference>
<gene>
    <name evidence="3" type="ORF">TVAG_230720</name>
</gene>
<dbReference type="InterPro" id="IPR036770">
    <property type="entry name" value="Ankyrin_rpt-contain_sf"/>
</dbReference>
<evidence type="ECO:0000256" key="1">
    <source>
        <dbReference type="PROSITE-ProRule" id="PRU00023"/>
    </source>
</evidence>
<reference evidence="3" key="2">
    <citation type="journal article" date="2007" name="Science">
        <title>Draft genome sequence of the sexually transmitted pathogen Trichomonas vaginalis.</title>
        <authorList>
            <person name="Carlton J.M."/>
            <person name="Hirt R.P."/>
            <person name="Silva J.C."/>
            <person name="Delcher A.L."/>
            <person name="Schatz M."/>
            <person name="Zhao Q."/>
            <person name="Wortman J.R."/>
            <person name="Bidwell S.L."/>
            <person name="Alsmark U.C.M."/>
            <person name="Besteiro S."/>
            <person name="Sicheritz-Ponten T."/>
            <person name="Noel C.J."/>
            <person name="Dacks J.B."/>
            <person name="Foster P.G."/>
            <person name="Simillion C."/>
            <person name="Van de Peer Y."/>
            <person name="Miranda-Saavedra D."/>
            <person name="Barton G.J."/>
            <person name="Westrop G.D."/>
            <person name="Mueller S."/>
            <person name="Dessi D."/>
            <person name="Fiori P.L."/>
            <person name="Ren Q."/>
            <person name="Paulsen I."/>
            <person name="Zhang H."/>
            <person name="Bastida-Corcuera F.D."/>
            <person name="Simoes-Barbosa A."/>
            <person name="Brown M.T."/>
            <person name="Hayes R.D."/>
            <person name="Mukherjee M."/>
            <person name="Okumura C.Y."/>
            <person name="Schneider R."/>
            <person name="Smith A.J."/>
            <person name="Vanacova S."/>
            <person name="Villalvazo M."/>
            <person name="Haas B.J."/>
            <person name="Pertea M."/>
            <person name="Feldblyum T.V."/>
            <person name="Utterback T.R."/>
            <person name="Shu C.L."/>
            <person name="Osoegawa K."/>
            <person name="de Jong P.J."/>
            <person name="Hrdy I."/>
            <person name="Horvathova L."/>
            <person name="Zubacova Z."/>
            <person name="Dolezal P."/>
            <person name="Malik S.B."/>
            <person name="Logsdon J.M. Jr."/>
            <person name="Henze K."/>
            <person name="Gupta A."/>
            <person name="Wang C.C."/>
            <person name="Dunne R.L."/>
            <person name="Upcroft J.A."/>
            <person name="Upcroft P."/>
            <person name="White O."/>
            <person name="Salzberg S.L."/>
            <person name="Tang P."/>
            <person name="Chiu C.-H."/>
            <person name="Lee Y.-S."/>
            <person name="Embley T.M."/>
            <person name="Coombs G.H."/>
            <person name="Mottram J.C."/>
            <person name="Tachezy J."/>
            <person name="Fraser-Liggett C.M."/>
            <person name="Johnson P.J."/>
        </authorList>
    </citation>
    <scope>NUCLEOTIDE SEQUENCE [LARGE SCALE GENOMIC DNA]</scope>
    <source>
        <strain evidence="3">G3</strain>
    </source>
</reference>
<feature type="domain" description="DUF3447" evidence="2">
    <location>
        <begin position="169"/>
        <end position="244"/>
    </location>
</feature>
<feature type="repeat" description="ANK" evidence="1">
    <location>
        <begin position="348"/>
        <end position="380"/>
    </location>
</feature>
<dbReference type="InParanoid" id="A2EE00"/>
<dbReference type="SMR" id="A2EE00"/>
<dbReference type="eggNOG" id="KOG0510">
    <property type="taxonomic scope" value="Eukaryota"/>
</dbReference>
<dbReference type="InterPro" id="IPR020683">
    <property type="entry name" value="DUF3447"/>
</dbReference>
<dbReference type="VEuPathDB" id="TrichDB:TVAG_230720"/>
<dbReference type="KEGG" id="tva:4767028"/>
<evidence type="ECO:0000259" key="2">
    <source>
        <dbReference type="Pfam" id="PF11929"/>
    </source>
</evidence>
<dbReference type="EMBL" id="DS113364">
    <property type="protein sequence ID" value="EAY09112.1"/>
    <property type="molecule type" value="Genomic_DNA"/>
</dbReference>